<organism evidence="1 2">
    <name type="scientific">Cirrhinus mrigala</name>
    <name type="common">Mrigala</name>
    <dbReference type="NCBI Taxonomy" id="683832"/>
    <lineage>
        <taxon>Eukaryota</taxon>
        <taxon>Metazoa</taxon>
        <taxon>Chordata</taxon>
        <taxon>Craniata</taxon>
        <taxon>Vertebrata</taxon>
        <taxon>Euteleostomi</taxon>
        <taxon>Actinopterygii</taxon>
        <taxon>Neopterygii</taxon>
        <taxon>Teleostei</taxon>
        <taxon>Ostariophysi</taxon>
        <taxon>Cypriniformes</taxon>
        <taxon>Cyprinidae</taxon>
        <taxon>Labeoninae</taxon>
        <taxon>Labeonini</taxon>
        <taxon>Cirrhinus</taxon>
    </lineage>
</organism>
<dbReference type="AlphaFoldDB" id="A0ABD0QN72"/>
<reference evidence="1 2" key="1">
    <citation type="submission" date="2024-05" db="EMBL/GenBank/DDBJ databases">
        <title>Genome sequencing and assembly of Indian major carp, Cirrhinus mrigala (Hamilton, 1822).</title>
        <authorList>
            <person name="Mohindra V."/>
            <person name="Chowdhury L.M."/>
            <person name="Lal K."/>
            <person name="Jena J.K."/>
        </authorList>
    </citation>
    <scope>NUCLEOTIDE SEQUENCE [LARGE SCALE GENOMIC DNA]</scope>
    <source>
        <strain evidence="1">CM1030</strain>
        <tissue evidence="1">Blood</tissue>
    </source>
</reference>
<dbReference type="EMBL" id="JAMKFB020000008">
    <property type="protein sequence ID" value="KAL0187158.1"/>
    <property type="molecule type" value="Genomic_DNA"/>
</dbReference>
<protein>
    <submittedName>
        <fullName evidence="1">Uncharacterized protein</fullName>
    </submittedName>
</protein>
<feature type="non-terminal residue" evidence="1">
    <location>
        <position position="58"/>
    </location>
</feature>
<dbReference type="InterPro" id="IPR038765">
    <property type="entry name" value="Papain-like_cys_pep_sf"/>
</dbReference>
<feature type="non-terminal residue" evidence="1">
    <location>
        <position position="1"/>
    </location>
</feature>
<evidence type="ECO:0000313" key="1">
    <source>
        <dbReference type="EMBL" id="KAL0187158.1"/>
    </source>
</evidence>
<dbReference type="SUPFAM" id="SSF54001">
    <property type="entry name" value="Cysteine proteinases"/>
    <property type="match status" value="1"/>
</dbReference>
<proteinExistence type="predicted"/>
<accession>A0ABD0QN72</accession>
<gene>
    <name evidence="1" type="ORF">M9458_018828</name>
</gene>
<keyword evidence="2" id="KW-1185">Reference proteome</keyword>
<dbReference type="Gene3D" id="3.90.70.10">
    <property type="entry name" value="Cysteine proteinases"/>
    <property type="match status" value="1"/>
</dbReference>
<comment type="caution">
    <text evidence="1">The sequence shown here is derived from an EMBL/GenBank/DDBJ whole genome shotgun (WGS) entry which is preliminary data.</text>
</comment>
<evidence type="ECO:0000313" key="2">
    <source>
        <dbReference type="Proteomes" id="UP001529510"/>
    </source>
</evidence>
<dbReference type="Proteomes" id="UP001529510">
    <property type="component" value="Unassembled WGS sequence"/>
</dbReference>
<name>A0ABD0QN72_CIRMR</name>
<sequence length="58" mass="6684">CLSNTPPLTEYFLKNSYLEELNFSNPLGMKGEIAEAYADVIKQMWSGRHYSVVPRVFK</sequence>